<dbReference type="InterPro" id="IPR006319">
    <property type="entry name" value="PEP_synth"/>
</dbReference>
<dbReference type="RefSeq" id="WP_162424654.1">
    <property type="nucleotide sequence ID" value="NZ_WVIE01000025.1"/>
</dbReference>
<dbReference type="InterPro" id="IPR000121">
    <property type="entry name" value="PEP_util_C"/>
</dbReference>
<evidence type="ECO:0000259" key="17">
    <source>
        <dbReference type="Pfam" id="PF02896"/>
    </source>
</evidence>
<proteinExistence type="inferred from homology"/>
<keyword evidence="9" id="KW-0547">Nucleotide-binding</keyword>
<dbReference type="Pfam" id="PF00391">
    <property type="entry name" value="PEP-utilizers"/>
    <property type="match status" value="1"/>
</dbReference>
<reference evidence="18" key="1">
    <citation type="submission" date="2019-12" db="EMBL/GenBank/DDBJ databases">
        <title>High-Quality draft genome sequences of three cyanobacteria isolated from the limestone walls of the Old Cathedral of Coimbra.</title>
        <authorList>
            <person name="Tiago I."/>
            <person name="Soares F."/>
            <person name="Portugal A."/>
        </authorList>
    </citation>
    <scope>NUCLEOTIDE SEQUENCE</scope>
    <source>
        <strain evidence="18">A</strain>
    </source>
</reference>
<comment type="similarity">
    <text evidence="4">Belongs to the PEP-utilizing enzyme family.</text>
</comment>
<dbReference type="Gene3D" id="3.30.1490.20">
    <property type="entry name" value="ATP-grasp fold, A domain"/>
    <property type="match status" value="1"/>
</dbReference>
<dbReference type="Pfam" id="PF01326">
    <property type="entry name" value="PPDK_N"/>
    <property type="match status" value="1"/>
</dbReference>
<dbReference type="InterPro" id="IPR013815">
    <property type="entry name" value="ATP_grasp_subdomain_1"/>
</dbReference>
<dbReference type="InterPro" id="IPR015813">
    <property type="entry name" value="Pyrv/PenolPyrv_kinase-like_dom"/>
</dbReference>
<evidence type="ECO:0000259" key="15">
    <source>
        <dbReference type="Pfam" id="PF00391"/>
    </source>
</evidence>
<dbReference type="PANTHER" id="PTHR43030">
    <property type="entry name" value="PHOSPHOENOLPYRUVATE SYNTHASE"/>
    <property type="match status" value="1"/>
</dbReference>
<dbReference type="InterPro" id="IPR036637">
    <property type="entry name" value="Phosphohistidine_dom_sf"/>
</dbReference>
<dbReference type="InterPro" id="IPR008279">
    <property type="entry name" value="PEP-util_enz_mobile_dom"/>
</dbReference>
<dbReference type="PROSITE" id="PS00370">
    <property type="entry name" value="PEP_ENZYMES_PHOS_SITE"/>
    <property type="match status" value="1"/>
</dbReference>
<keyword evidence="11" id="KW-0067">ATP-binding</keyword>
<dbReference type="GO" id="GO:0008986">
    <property type="term" value="F:pyruvate, water dikinase activity"/>
    <property type="evidence" value="ECO:0007669"/>
    <property type="project" value="UniProtKB-EC"/>
</dbReference>
<keyword evidence="12" id="KW-0460">Magnesium</keyword>
<dbReference type="SUPFAM" id="SSF52009">
    <property type="entry name" value="Phosphohistidine domain"/>
    <property type="match status" value="1"/>
</dbReference>
<dbReference type="GO" id="GO:0006094">
    <property type="term" value="P:gluconeogenesis"/>
    <property type="evidence" value="ECO:0007669"/>
    <property type="project" value="UniProtKB-UniPathway"/>
</dbReference>
<dbReference type="Gene3D" id="3.50.30.10">
    <property type="entry name" value="Phosphohistidine domain"/>
    <property type="match status" value="1"/>
</dbReference>
<evidence type="ECO:0000256" key="10">
    <source>
        <dbReference type="ARBA" id="ARBA00022777"/>
    </source>
</evidence>
<evidence type="ECO:0000256" key="1">
    <source>
        <dbReference type="ARBA" id="ARBA00001946"/>
    </source>
</evidence>
<comment type="cofactor">
    <cofactor evidence="1">
        <name>Mg(2+)</name>
        <dbReference type="ChEBI" id="CHEBI:18420"/>
    </cofactor>
</comment>
<gene>
    <name evidence="18" type="ORF">GS601_17845</name>
</gene>
<evidence type="ECO:0000256" key="11">
    <source>
        <dbReference type="ARBA" id="ARBA00022840"/>
    </source>
</evidence>
<dbReference type="UniPathway" id="UPA00138"/>
<dbReference type="Proteomes" id="UP000646053">
    <property type="component" value="Unassembled WGS sequence"/>
</dbReference>
<dbReference type="PANTHER" id="PTHR43030:SF1">
    <property type="entry name" value="PHOSPHOENOLPYRUVATE SYNTHASE"/>
    <property type="match status" value="1"/>
</dbReference>
<dbReference type="GO" id="GO:0046872">
    <property type="term" value="F:metal ion binding"/>
    <property type="evidence" value="ECO:0007669"/>
    <property type="project" value="UniProtKB-KW"/>
</dbReference>
<evidence type="ECO:0000256" key="12">
    <source>
        <dbReference type="ARBA" id="ARBA00022842"/>
    </source>
</evidence>
<sequence length="807" mass="88581">MDNFYWLNQIDSEQYVWVGEQALHLDQLVRKGYAVIPTVVISARILREFLATIHQREPFFADLADASLRLNVENAQQLQAIARQIRQLIHDTPLSPSWITELGSCLNMLPPIDGKSGDGDPAKSPAMILRPSFALKSAGAASSVSLSGLTSLIEPQVCWKTADEVANGLKRLWTELFRARNLVYLQRAKVSFQDLYLAAIAQPIGSADASGYLQTNSTDWEILATYGLPMAIERGEVLPSVYQIDWRGEEVSSKDAGNQTIVYQIGDVEASPLERTAWNDPQPLVLAPTVLQRFLTLTQQLQSDFNGADSIKVCPAPIALEWQLYQDNLYVTQANYRHLEPAPVALEQDASHAVMMVGIGVSGGRAIARAEVITEQDLPLRLPPETVVVASEILPAWLPLMQQAAAIVAEQGGMTSHSAIVARELGIPAIVGVGKATQQIRTGDWIVVDGDEGKVYEVNTKVNTETNMGVNTELNTVVKSEEVRNVNAKNTVNKRVSSGFAAHGNPAIATQLMVALSQPDLLDRVGHLPVDGVGLLRSELMMVSILEQQHPQHWIEQNRQPELTQRLIEQIQTVAGAFFPRPVFYRSLDLRSHEFQSLQGSQSVAEPNPMLGRRGTFSYVLDPTLFDLELDALRHAIAGGFSNLRLVLPFVRTVEEFTFCRARVNQAGLLHQPQFQLWIMAEVPSALFLLPEFVAAGVQGICIGTNDLTQLMLGADRDQGLLGATLNESHPAVMAAIAQLIHAAQALAIPCSICGHIPTHTDFIDRLVEWGVTSITATVDTVEETYAAIARAEHRLLLNHARTALQK</sequence>
<dbReference type="InterPro" id="IPR018274">
    <property type="entry name" value="PEP_util_AS"/>
</dbReference>
<comment type="function">
    <text evidence="2">Catalyzes the phosphorylation of pyruvate to phosphoenolpyruvate.</text>
</comment>
<evidence type="ECO:0000256" key="6">
    <source>
        <dbReference type="ARBA" id="ARBA00021623"/>
    </source>
</evidence>
<accession>A0A8J8CP58</accession>
<dbReference type="AlphaFoldDB" id="A0A8J8CP58"/>
<dbReference type="InterPro" id="IPR002192">
    <property type="entry name" value="PPDK_AMP/ATP-bd"/>
</dbReference>
<dbReference type="EMBL" id="WVIE01000025">
    <property type="protein sequence ID" value="NDJ19127.1"/>
    <property type="molecule type" value="Genomic_DNA"/>
</dbReference>
<evidence type="ECO:0000313" key="18">
    <source>
        <dbReference type="EMBL" id="NDJ19127.1"/>
    </source>
</evidence>
<dbReference type="EC" id="2.7.9.2" evidence="5"/>
<comment type="pathway">
    <text evidence="3">Carbohydrate biosynthesis; gluconeogenesis.</text>
</comment>
<dbReference type="Gene3D" id="3.20.20.60">
    <property type="entry name" value="Phosphoenolpyruvate-binding domains"/>
    <property type="match status" value="1"/>
</dbReference>
<keyword evidence="10" id="KW-0418">Kinase</keyword>
<feature type="domain" description="PEP-utilising enzyme C-terminal" evidence="17">
    <location>
        <begin position="505"/>
        <end position="792"/>
    </location>
</feature>
<evidence type="ECO:0000259" key="16">
    <source>
        <dbReference type="Pfam" id="PF01326"/>
    </source>
</evidence>
<evidence type="ECO:0000256" key="7">
    <source>
        <dbReference type="ARBA" id="ARBA00022679"/>
    </source>
</evidence>
<evidence type="ECO:0000256" key="14">
    <source>
        <dbReference type="ARBA" id="ARBA00047700"/>
    </source>
</evidence>
<evidence type="ECO:0000256" key="4">
    <source>
        <dbReference type="ARBA" id="ARBA00007837"/>
    </source>
</evidence>
<keyword evidence="7" id="KW-0808">Transferase</keyword>
<dbReference type="InterPro" id="IPR040442">
    <property type="entry name" value="Pyrv_kinase-like_dom_sf"/>
</dbReference>
<dbReference type="SUPFAM" id="SSF56059">
    <property type="entry name" value="Glutathione synthetase ATP-binding domain-like"/>
    <property type="match status" value="1"/>
</dbReference>
<evidence type="ECO:0000256" key="9">
    <source>
        <dbReference type="ARBA" id="ARBA00022741"/>
    </source>
</evidence>
<evidence type="ECO:0000256" key="13">
    <source>
        <dbReference type="ARBA" id="ARBA00033470"/>
    </source>
</evidence>
<dbReference type="SUPFAM" id="SSF51621">
    <property type="entry name" value="Phosphoenolpyruvate/pyruvate domain"/>
    <property type="match status" value="1"/>
</dbReference>
<comment type="caution">
    <text evidence="18">The sequence shown here is derived from an EMBL/GenBank/DDBJ whole genome shotgun (WGS) entry which is preliminary data.</text>
</comment>
<evidence type="ECO:0000256" key="8">
    <source>
        <dbReference type="ARBA" id="ARBA00022723"/>
    </source>
</evidence>
<comment type="catalytic activity">
    <reaction evidence="14">
        <text>pyruvate + ATP + H2O = phosphoenolpyruvate + AMP + phosphate + 2 H(+)</text>
        <dbReference type="Rhea" id="RHEA:11364"/>
        <dbReference type="ChEBI" id="CHEBI:15361"/>
        <dbReference type="ChEBI" id="CHEBI:15377"/>
        <dbReference type="ChEBI" id="CHEBI:15378"/>
        <dbReference type="ChEBI" id="CHEBI:30616"/>
        <dbReference type="ChEBI" id="CHEBI:43474"/>
        <dbReference type="ChEBI" id="CHEBI:58702"/>
        <dbReference type="ChEBI" id="CHEBI:456215"/>
        <dbReference type="EC" id="2.7.9.2"/>
    </reaction>
</comment>
<dbReference type="Pfam" id="PF02896">
    <property type="entry name" value="PEP-utilizers_C"/>
    <property type="match status" value="1"/>
</dbReference>
<protein>
    <recommendedName>
        <fullName evidence="6">Phosphoenolpyruvate synthase</fullName>
        <ecNumber evidence="5">2.7.9.2</ecNumber>
    </recommendedName>
    <alternativeName>
        <fullName evidence="13">Pyruvate, water dikinase</fullName>
    </alternativeName>
</protein>
<name>A0A8J8CP58_9CYAN</name>
<evidence type="ECO:0000256" key="3">
    <source>
        <dbReference type="ARBA" id="ARBA00004742"/>
    </source>
</evidence>
<evidence type="ECO:0000256" key="2">
    <source>
        <dbReference type="ARBA" id="ARBA00002988"/>
    </source>
</evidence>
<keyword evidence="19" id="KW-1185">Reference proteome</keyword>
<keyword evidence="8" id="KW-0479">Metal-binding</keyword>
<dbReference type="GO" id="GO:0005524">
    <property type="term" value="F:ATP binding"/>
    <property type="evidence" value="ECO:0007669"/>
    <property type="project" value="UniProtKB-KW"/>
</dbReference>
<evidence type="ECO:0000313" key="19">
    <source>
        <dbReference type="Proteomes" id="UP000646053"/>
    </source>
</evidence>
<feature type="domain" description="PEP-utilising enzyme mobile" evidence="15">
    <location>
        <begin position="383"/>
        <end position="453"/>
    </location>
</feature>
<dbReference type="Gene3D" id="3.30.470.20">
    <property type="entry name" value="ATP-grasp fold, B domain"/>
    <property type="match status" value="1"/>
</dbReference>
<feature type="domain" description="Pyruvate phosphate dikinase AMP/ATP-binding" evidence="16">
    <location>
        <begin position="23"/>
        <end position="334"/>
    </location>
</feature>
<organism evidence="18 19">
    <name type="scientific">Myxacorys almedinensis A</name>
    <dbReference type="NCBI Taxonomy" id="2690445"/>
    <lineage>
        <taxon>Bacteria</taxon>
        <taxon>Bacillati</taxon>
        <taxon>Cyanobacteriota</taxon>
        <taxon>Cyanophyceae</taxon>
        <taxon>Leptolyngbyales</taxon>
        <taxon>Leptolyngbyaceae</taxon>
        <taxon>Myxacorys</taxon>
        <taxon>Myxacorys almedinensis</taxon>
    </lineage>
</organism>
<evidence type="ECO:0000256" key="5">
    <source>
        <dbReference type="ARBA" id="ARBA00011996"/>
    </source>
</evidence>